<proteinExistence type="predicted"/>
<keyword evidence="2" id="KW-1185">Reference proteome</keyword>
<name>A0A9N8P710_9PEZI</name>
<evidence type="ECO:0000313" key="2">
    <source>
        <dbReference type="Proteomes" id="UP000716446"/>
    </source>
</evidence>
<organism evidence="1 2">
    <name type="scientific">Aureobasidium vineae</name>
    <dbReference type="NCBI Taxonomy" id="2773715"/>
    <lineage>
        <taxon>Eukaryota</taxon>
        <taxon>Fungi</taxon>
        <taxon>Dikarya</taxon>
        <taxon>Ascomycota</taxon>
        <taxon>Pezizomycotina</taxon>
        <taxon>Dothideomycetes</taxon>
        <taxon>Dothideomycetidae</taxon>
        <taxon>Dothideales</taxon>
        <taxon>Saccotheciaceae</taxon>
        <taxon>Aureobasidium</taxon>
    </lineage>
</organism>
<dbReference type="AlphaFoldDB" id="A0A9N8P710"/>
<reference evidence="1" key="1">
    <citation type="submission" date="2020-06" db="EMBL/GenBank/DDBJ databases">
        <authorList>
            <person name="Onetto C."/>
        </authorList>
    </citation>
    <scope>NUCLEOTIDE SEQUENCE</scope>
</reference>
<comment type="caution">
    <text evidence="1">The sequence shown here is derived from an EMBL/GenBank/DDBJ whole genome shotgun (WGS) entry which is preliminary data.</text>
</comment>
<dbReference type="EMBL" id="CAIJEN010000003">
    <property type="protein sequence ID" value="CAD0084195.1"/>
    <property type="molecule type" value="Genomic_DNA"/>
</dbReference>
<accession>A0A9N8P710</accession>
<gene>
    <name evidence="1" type="ORF">AWRI4619_LOCUS2762</name>
</gene>
<evidence type="ECO:0000313" key="1">
    <source>
        <dbReference type="EMBL" id="CAD0084195.1"/>
    </source>
</evidence>
<dbReference type="Proteomes" id="UP000716446">
    <property type="component" value="Unassembled WGS sequence"/>
</dbReference>
<sequence>MEAATKGHFRLAGREFPKVNWLTDPGLRRNYICLMFVVITSATNGYDGSMMNGLQALTIWQDVLSTC</sequence>
<protein>
    <submittedName>
        <fullName evidence="1">Uncharacterized protein</fullName>
    </submittedName>
</protein>